<evidence type="ECO:0000313" key="2">
    <source>
        <dbReference type="Proteomes" id="UP000241158"/>
    </source>
</evidence>
<dbReference type="InterPro" id="IPR025528">
    <property type="entry name" value="BrnA_antitoxin"/>
</dbReference>
<dbReference type="AlphaFoldDB" id="A0A2P7AYU1"/>
<organism evidence="1 2">
    <name type="scientific">Phyllobacterium endophyticum</name>
    <dbReference type="NCBI Taxonomy" id="1149773"/>
    <lineage>
        <taxon>Bacteria</taxon>
        <taxon>Pseudomonadati</taxon>
        <taxon>Pseudomonadota</taxon>
        <taxon>Alphaproteobacteria</taxon>
        <taxon>Hyphomicrobiales</taxon>
        <taxon>Phyllobacteriaceae</taxon>
        <taxon>Phyllobacterium</taxon>
    </lineage>
</organism>
<dbReference type="OrthoDB" id="361944at2"/>
<dbReference type="Proteomes" id="UP000241158">
    <property type="component" value="Unassembled WGS sequence"/>
</dbReference>
<protein>
    <recommendedName>
        <fullName evidence="3">BrnA antitoxin family protein</fullName>
    </recommendedName>
</protein>
<reference evidence="2" key="1">
    <citation type="submission" date="2017-11" db="EMBL/GenBank/DDBJ databases">
        <authorList>
            <person name="Kuznetsova I."/>
            <person name="Sazanova A."/>
            <person name="Chirak E."/>
            <person name="Safronova V."/>
            <person name="Willems A."/>
        </authorList>
    </citation>
    <scope>NUCLEOTIDE SEQUENCE [LARGE SCALE GENOMIC DNA]</scope>
    <source>
        <strain evidence="2">PEPV15</strain>
    </source>
</reference>
<keyword evidence="2" id="KW-1185">Reference proteome</keyword>
<evidence type="ECO:0008006" key="3">
    <source>
        <dbReference type="Google" id="ProtNLM"/>
    </source>
</evidence>
<evidence type="ECO:0000313" key="1">
    <source>
        <dbReference type="EMBL" id="PSH59386.1"/>
    </source>
</evidence>
<proteinExistence type="predicted"/>
<gene>
    <name evidence="1" type="ORF">CU100_00885</name>
</gene>
<sequence length="116" mass="12847">MLSRKHKTWTDEEALALAIAYGNSLTDEEDAALTKAATEDPDTILAGVLTKRRPGRPVTEAPKIPVSIRLSPDVLDHFRSGGRGWQGRIDEALRKFMQHETGLGQPDTASRRKKRA</sequence>
<name>A0A2P7AYU1_9HYPH</name>
<dbReference type="RefSeq" id="WP_106714684.1">
    <property type="nucleotide sequence ID" value="NZ_JACHXT010000002.1"/>
</dbReference>
<accession>A0A2P7AYU1</accession>
<dbReference type="Pfam" id="PF14384">
    <property type="entry name" value="BrnA_antitoxin"/>
    <property type="match status" value="1"/>
</dbReference>
<dbReference type="EMBL" id="PGGN01000001">
    <property type="protein sequence ID" value="PSH59386.1"/>
    <property type="molecule type" value="Genomic_DNA"/>
</dbReference>
<comment type="caution">
    <text evidence="1">The sequence shown here is derived from an EMBL/GenBank/DDBJ whole genome shotgun (WGS) entry which is preliminary data.</text>
</comment>